<dbReference type="EMBL" id="OZ023705">
    <property type="protein sequence ID" value="CAK9874926.1"/>
    <property type="molecule type" value="Genomic_DNA"/>
</dbReference>
<reference evidence="1" key="1">
    <citation type="submission" date="2024-03" db="EMBL/GenBank/DDBJ databases">
        <authorList>
            <consortium name="ELIXIR-Norway"/>
            <consortium name="Elixir Norway"/>
        </authorList>
    </citation>
    <scope>NUCLEOTIDE SEQUENCE</scope>
</reference>
<evidence type="ECO:0000313" key="2">
    <source>
        <dbReference type="Proteomes" id="UP001497522"/>
    </source>
</evidence>
<protein>
    <submittedName>
        <fullName evidence="1">Uncharacterized protein</fullName>
    </submittedName>
</protein>
<gene>
    <name evidence="1" type="ORF">CSSPJE1EN2_LOCUS17175</name>
</gene>
<organism evidence="1 2">
    <name type="scientific">Sphagnum jensenii</name>
    <dbReference type="NCBI Taxonomy" id="128206"/>
    <lineage>
        <taxon>Eukaryota</taxon>
        <taxon>Viridiplantae</taxon>
        <taxon>Streptophyta</taxon>
        <taxon>Embryophyta</taxon>
        <taxon>Bryophyta</taxon>
        <taxon>Sphagnophytina</taxon>
        <taxon>Sphagnopsida</taxon>
        <taxon>Sphagnales</taxon>
        <taxon>Sphagnaceae</taxon>
        <taxon>Sphagnum</taxon>
    </lineage>
</organism>
<accession>A0ABP1BH64</accession>
<dbReference type="Proteomes" id="UP001497522">
    <property type="component" value="Chromosome 4"/>
</dbReference>
<evidence type="ECO:0000313" key="1">
    <source>
        <dbReference type="EMBL" id="CAK9874926.1"/>
    </source>
</evidence>
<name>A0ABP1BH64_9BRYO</name>
<proteinExistence type="predicted"/>
<keyword evidence="2" id="KW-1185">Reference proteome</keyword>
<sequence length="93" mass="10422">MVALVGARGSNARGQVSPRSAHYAADERYFWPRQSFRSTVCKDLKAAGIPHQGVEWYVQARDKSLWRQLVQGIPSTQATPTPARIQPTRACKR</sequence>